<dbReference type="PANTHER" id="PTHR10039:SF5">
    <property type="entry name" value="NACHT DOMAIN-CONTAINING PROTEIN"/>
    <property type="match status" value="1"/>
</dbReference>
<dbReference type="Proteomes" id="UP001239795">
    <property type="component" value="Unassembled WGS sequence"/>
</dbReference>
<dbReference type="SUPFAM" id="SSF52540">
    <property type="entry name" value="P-loop containing nucleoside triphosphate hydrolases"/>
    <property type="match status" value="1"/>
</dbReference>
<proteinExistence type="predicted"/>
<dbReference type="Gene3D" id="3.40.50.300">
    <property type="entry name" value="P-loop containing nucleotide triphosphate hydrolases"/>
    <property type="match status" value="1"/>
</dbReference>
<organism evidence="4 5">
    <name type="scientific">Colletotrichum melonis</name>
    <dbReference type="NCBI Taxonomy" id="1209925"/>
    <lineage>
        <taxon>Eukaryota</taxon>
        <taxon>Fungi</taxon>
        <taxon>Dikarya</taxon>
        <taxon>Ascomycota</taxon>
        <taxon>Pezizomycotina</taxon>
        <taxon>Sordariomycetes</taxon>
        <taxon>Hypocreomycetidae</taxon>
        <taxon>Glomerellales</taxon>
        <taxon>Glomerellaceae</taxon>
        <taxon>Colletotrichum</taxon>
        <taxon>Colletotrichum acutatum species complex</taxon>
    </lineage>
</organism>
<comment type="caution">
    <text evidence="4">The sequence shown here is derived from an EMBL/GenBank/DDBJ whole genome shotgun (WGS) entry which is preliminary data.</text>
</comment>
<sequence>MDPLSALAIAAAVVQFVEIGGKVFVRCWEKYQALQGQEDNNDAESKRQKEEIERELKERVGSLTTLVSEARLPSIAGVASQPPTPAQQQLIKAASECSRIRIQVHEIATRFITTPNCEPDTKPRRSLGLFARSKNREPNGHFLVTKEEFEQVEKRCEFVRSQAIDSILLCLWENSKQTKQWEVHFGTQLNTAISLLENIDKQTTPSSGDHSNFALAAPYGLQNDIGVDTTKFREAILPLVETGRSISMADLGIELAKALRAGMGNTQVIRNELVEVLWRKGWEMDMSIPGVSATGTLPNLDTAMVAHATSTSVRFEVMDTREAAISETFGTTFRWILDSNPPEQGGKPLWENFPRWLTDNSSPVYWITGKPGSGKSTMMKYLLQQPLLREYLSRELGTLRLLVVRYYAWNAGKDLQKSFEGLKKTLISQALELEPELAPKLTPRRWVLCQVLRSISCLPDWEPWEIEETFKALLSHCGKTVKLALFIDGLDEFDTPPKDVIKEIREIAALCPTGLKICVASRPWNTFNDEYGHGPSLEMHLATYKDMAAFVTGSFEENRAFAEHQTLNPQAASQLVSNVVTRANGVFQWVSLVVPLLLDLLTDGESPTQSVDIQQVLQDLPSELETLYERIWNRITPENLHNASFMMQIMRAAGGPVSWLNMWVIEELKLVSARVGELYSASTEISSGLIEQFRWDHNLKKVAKLTLKRKLVGRTKGILELNLEGDGFVDFIHRTARDWAANPKTWELICKASKEPFDPQLYLLQADTLTLPYRSCTWANFDDQLRNAVMSAFWHASKVDFTPENNKKLIKCLTSLEEKCKGLESGRPAPMKACWAPTKFGTDNTFVGLAAQFSILPYVESALLADDARRLQKSSKGVLGLLENAIFGPLYYNPPGVSQGGQTPIPRERRLATIKYLLEHGIYQTKVHTWNGVRDLRNELQSKPKTDPEFEYYASVLRFLDEIGKLEEDLNKKRFIKPL</sequence>
<evidence type="ECO:0000259" key="3">
    <source>
        <dbReference type="Pfam" id="PF25053"/>
    </source>
</evidence>
<evidence type="ECO:0008006" key="6">
    <source>
        <dbReference type="Google" id="ProtNLM"/>
    </source>
</evidence>
<keyword evidence="1" id="KW-0677">Repeat</keyword>
<dbReference type="PANTHER" id="PTHR10039">
    <property type="entry name" value="AMELOGENIN"/>
    <property type="match status" value="1"/>
</dbReference>
<evidence type="ECO:0000313" key="5">
    <source>
        <dbReference type="Proteomes" id="UP001239795"/>
    </source>
</evidence>
<dbReference type="InterPro" id="IPR056693">
    <property type="entry name" value="DUF7791"/>
</dbReference>
<dbReference type="Pfam" id="PF24883">
    <property type="entry name" value="NPHP3_N"/>
    <property type="match status" value="1"/>
</dbReference>
<gene>
    <name evidence="4" type="ORF">CMEL01_12598</name>
</gene>
<protein>
    <recommendedName>
        <fullName evidence="6">NACHT domain-containing protein</fullName>
    </recommendedName>
</protein>
<feature type="domain" description="DUF7791" evidence="3">
    <location>
        <begin position="697"/>
        <end position="766"/>
    </location>
</feature>
<keyword evidence="5" id="KW-1185">Reference proteome</keyword>
<dbReference type="EMBL" id="MLGG01000006">
    <property type="protein sequence ID" value="KAK1463837.1"/>
    <property type="molecule type" value="Genomic_DNA"/>
</dbReference>
<evidence type="ECO:0000259" key="2">
    <source>
        <dbReference type="Pfam" id="PF24883"/>
    </source>
</evidence>
<accession>A0AAI9UVI5</accession>
<feature type="domain" description="Nephrocystin 3-like N-terminal" evidence="2">
    <location>
        <begin position="351"/>
        <end position="522"/>
    </location>
</feature>
<evidence type="ECO:0000313" key="4">
    <source>
        <dbReference type="EMBL" id="KAK1463837.1"/>
    </source>
</evidence>
<dbReference type="Pfam" id="PF25053">
    <property type="entry name" value="DUF7791"/>
    <property type="match status" value="1"/>
</dbReference>
<dbReference type="InterPro" id="IPR056884">
    <property type="entry name" value="NPHP3-like_N"/>
</dbReference>
<dbReference type="InterPro" id="IPR027417">
    <property type="entry name" value="P-loop_NTPase"/>
</dbReference>
<reference evidence="4 5" key="1">
    <citation type="submission" date="2016-10" db="EMBL/GenBank/DDBJ databases">
        <title>The genome sequence of Colletotrichum fioriniae PJ7.</title>
        <authorList>
            <person name="Baroncelli R."/>
        </authorList>
    </citation>
    <scope>NUCLEOTIDE SEQUENCE [LARGE SCALE GENOMIC DNA]</scope>
    <source>
        <strain evidence="4">Col 31</strain>
    </source>
</reference>
<evidence type="ECO:0000256" key="1">
    <source>
        <dbReference type="ARBA" id="ARBA00022737"/>
    </source>
</evidence>
<dbReference type="AlphaFoldDB" id="A0AAI9UVI5"/>
<name>A0AAI9UVI5_9PEZI</name>